<dbReference type="OrthoDB" id="2384430at2759"/>
<keyword evidence="2" id="KW-1185">Reference proteome</keyword>
<organism evidence="1 2">
    <name type="scientific">Euroglyphus maynei</name>
    <name type="common">Mayne's house dust mite</name>
    <dbReference type="NCBI Taxonomy" id="6958"/>
    <lineage>
        <taxon>Eukaryota</taxon>
        <taxon>Metazoa</taxon>
        <taxon>Ecdysozoa</taxon>
        <taxon>Arthropoda</taxon>
        <taxon>Chelicerata</taxon>
        <taxon>Arachnida</taxon>
        <taxon>Acari</taxon>
        <taxon>Acariformes</taxon>
        <taxon>Sarcoptiformes</taxon>
        <taxon>Astigmata</taxon>
        <taxon>Psoroptidia</taxon>
        <taxon>Analgoidea</taxon>
        <taxon>Pyroglyphidae</taxon>
        <taxon>Pyroglyphinae</taxon>
        <taxon>Euroglyphus</taxon>
    </lineage>
</organism>
<dbReference type="EMBL" id="MUJZ01033848">
    <property type="protein sequence ID" value="OTF77210.1"/>
    <property type="molecule type" value="Genomic_DNA"/>
</dbReference>
<dbReference type="Proteomes" id="UP000194236">
    <property type="component" value="Unassembled WGS sequence"/>
</dbReference>
<dbReference type="AlphaFoldDB" id="A0A1Y3B8L5"/>
<evidence type="ECO:0000313" key="1">
    <source>
        <dbReference type="EMBL" id="OTF77210.1"/>
    </source>
</evidence>
<proteinExistence type="predicted"/>
<name>A0A1Y3B8L5_EURMA</name>
<protein>
    <submittedName>
        <fullName evidence="1">Uncharacterized protein</fullName>
    </submittedName>
</protein>
<evidence type="ECO:0000313" key="2">
    <source>
        <dbReference type="Proteomes" id="UP000194236"/>
    </source>
</evidence>
<feature type="non-terminal residue" evidence="1">
    <location>
        <position position="268"/>
    </location>
</feature>
<sequence>MPFFRCPLPRFDSPKTSFRFDSNSWPTYLRNSIIQNDEKQQDTSGCLNDETKLENKPQKIQTVDCRANQSHYHKLVLNQRCPFFRYNENYSKVKIIDDERGSDRKSDENRTKHRFNFDSLNIRLLETFGFIGTALVVGFDIRSRINQWSPAQHRHISYRNHCCCDNRQRLLTENGDFFRSKTIYIGSCRLCSYIFDKIFAMPSIFPSLSPNIIEEKPSTIKINGVHGPTNTIASTTTTTNGIAQNIEEELERVLCLQPEQTDRSSFSH</sequence>
<reference evidence="1 2" key="1">
    <citation type="submission" date="2017-03" db="EMBL/GenBank/DDBJ databases">
        <title>Genome Survey of Euroglyphus maynei.</title>
        <authorList>
            <person name="Arlian L.G."/>
            <person name="Morgan M.S."/>
            <person name="Rider S.D."/>
        </authorList>
    </citation>
    <scope>NUCLEOTIDE SEQUENCE [LARGE SCALE GENOMIC DNA]</scope>
    <source>
        <strain evidence="1">Arlian Lab</strain>
        <tissue evidence="1">Whole body</tissue>
    </source>
</reference>
<gene>
    <name evidence="1" type="ORF">BLA29_001903</name>
</gene>
<comment type="caution">
    <text evidence="1">The sequence shown here is derived from an EMBL/GenBank/DDBJ whole genome shotgun (WGS) entry which is preliminary data.</text>
</comment>
<accession>A0A1Y3B8L5</accession>